<evidence type="ECO:0000256" key="2">
    <source>
        <dbReference type="ARBA" id="ARBA00022475"/>
    </source>
</evidence>
<feature type="transmembrane region" description="Helical" evidence="6">
    <location>
        <begin position="360"/>
        <end position="382"/>
    </location>
</feature>
<evidence type="ECO:0000313" key="7">
    <source>
        <dbReference type="EMBL" id="PVX59278.1"/>
    </source>
</evidence>
<evidence type="ECO:0000313" key="8">
    <source>
        <dbReference type="Proteomes" id="UP000245870"/>
    </source>
</evidence>
<keyword evidence="2" id="KW-1003">Cell membrane</keyword>
<evidence type="ECO:0000256" key="6">
    <source>
        <dbReference type="SAM" id="Phobius"/>
    </source>
</evidence>
<feature type="transmembrane region" description="Helical" evidence="6">
    <location>
        <begin position="300"/>
        <end position="322"/>
    </location>
</feature>
<accession>A0A2U0UNR8</accession>
<feature type="transmembrane region" description="Helical" evidence="6">
    <location>
        <begin position="186"/>
        <end position="203"/>
    </location>
</feature>
<keyword evidence="4 6" id="KW-1133">Transmembrane helix</keyword>
<feature type="transmembrane region" description="Helical" evidence="6">
    <location>
        <begin position="6"/>
        <end position="30"/>
    </location>
</feature>
<proteinExistence type="predicted"/>
<sequence>MGVFQVVAGIISLFTFFNGGLAAATSRFLAFELARDNTSRFQRTFSASLNVHILFAVIVLLLGETVGLWIVYHKLVIPEGRMTAALIVYQCTVGMMVLSMLQVPYNAAIIAYERMNVFAYIGIGDTLLKLIACFMLMLISFDHLVTYGLLLLLFSFLIFTVYVFYCKHSFKDCKWTLRWDKEIAKPILVFSGWGVAGNFSFGLKQQGQSILLNMFFGVGINAACGFANTIYGAVVGFANNFMLSVRPAIIKAYSLKEYRRMQELIILSSKFSFFFMMLLTIPFIIDCEFILRLWLGTPPAYTANICRFMLLMILGDSLFSSVKYGITATGKNKAVSLLNSIVYLSYLPMMYVLLRFFLNPYYPFFLLFLLELIKNNICTMLLKKNMMEFSMSTFYKEGISPCIVVFIITLSIIYGTLCFIELEGWWHLMCTILLEVTIGGSAIFLIGLKQDQRSVLKSYMYKLCHI</sequence>
<dbReference type="AlphaFoldDB" id="A0A2U0UNR8"/>
<feature type="transmembrane region" description="Helical" evidence="6">
    <location>
        <begin position="84"/>
        <end position="105"/>
    </location>
</feature>
<feature type="transmembrane region" description="Helical" evidence="6">
    <location>
        <begin position="145"/>
        <end position="165"/>
    </location>
</feature>
<comment type="caution">
    <text evidence="7">The sequence shown here is derived from an EMBL/GenBank/DDBJ whole genome shotgun (WGS) entry which is preliminary data.</text>
</comment>
<dbReference type="EMBL" id="QENY01000001">
    <property type="protein sequence ID" value="PVX59278.1"/>
    <property type="molecule type" value="Genomic_DNA"/>
</dbReference>
<keyword evidence="5 6" id="KW-0472">Membrane</keyword>
<feature type="transmembrane region" description="Helical" evidence="6">
    <location>
        <begin position="426"/>
        <end position="448"/>
    </location>
</feature>
<feature type="transmembrane region" description="Helical" evidence="6">
    <location>
        <begin position="334"/>
        <end position="354"/>
    </location>
</feature>
<protein>
    <submittedName>
        <fullName evidence="7">Na+-driven multidrug efflux pump</fullName>
    </submittedName>
</protein>
<feature type="transmembrane region" description="Helical" evidence="6">
    <location>
        <begin position="117"/>
        <end position="139"/>
    </location>
</feature>
<evidence type="ECO:0000256" key="3">
    <source>
        <dbReference type="ARBA" id="ARBA00022692"/>
    </source>
</evidence>
<organism evidence="7 8">
    <name type="scientific">Hallella colorans</name>
    <dbReference type="NCBI Taxonomy" id="1703337"/>
    <lineage>
        <taxon>Bacteria</taxon>
        <taxon>Pseudomonadati</taxon>
        <taxon>Bacteroidota</taxon>
        <taxon>Bacteroidia</taxon>
        <taxon>Bacteroidales</taxon>
        <taxon>Prevotellaceae</taxon>
        <taxon>Hallella</taxon>
    </lineage>
</organism>
<evidence type="ECO:0000256" key="5">
    <source>
        <dbReference type="ARBA" id="ARBA00023136"/>
    </source>
</evidence>
<keyword evidence="8" id="KW-1185">Reference proteome</keyword>
<keyword evidence="3 6" id="KW-0812">Transmembrane</keyword>
<feature type="transmembrane region" description="Helical" evidence="6">
    <location>
        <begin position="215"/>
        <end position="243"/>
    </location>
</feature>
<dbReference type="GO" id="GO:0005886">
    <property type="term" value="C:plasma membrane"/>
    <property type="evidence" value="ECO:0007669"/>
    <property type="project" value="UniProtKB-SubCell"/>
</dbReference>
<feature type="transmembrane region" description="Helical" evidence="6">
    <location>
        <begin position="51"/>
        <end position="72"/>
    </location>
</feature>
<dbReference type="PANTHER" id="PTHR30250">
    <property type="entry name" value="PST FAMILY PREDICTED COLANIC ACID TRANSPORTER"/>
    <property type="match status" value="1"/>
</dbReference>
<name>A0A2U0UNR8_9BACT</name>
<evidence type="ECO:0000256" key="1">
    <source>
        <dbReference type="ARBA" id="ARBA00004651"/>
    </source>
</evidence>
<feature type="transmembrane region" description="Helical" evidence="6">
    <location>
        <begin position="394"/>
        <end position="414"/>
    </location>
</feature>
<feature type="transmembrane region" description="Helical" evidence="6">
    <location>
        <begin position="264"/>
        <end position="285"/>
    </location>
</feature>
<gene>
    <name evidence="7" type="ORF">C7379_10146</name>
</gene>
<dbReference type="PANTHER" id="PTHR30250:SF26">
    <property type="entry name" value="PSMA PROTEIN"/>
    <property type="match status" value="1"/>
</dbReference>
<evidence type="ECO:0000256" key="4">
    <source>
        <dbReference type="ARBA" id="ARBA00022989"/>
    </source>
</evidence>
<dbReference type="Proteomes" id="UP000245870">
    <property type="component" value="Unassembled WGS sequence"/>
</dbReference>
<dbReference type="InterPro" id="IPR050833">
    <property type="entry name" value="Poly_Biosynth_Transport"/>
</dbReference>
<reference evidence="7 8" key="1">
    <citation type="submission" date="2018-05" db="EMBL/GenBank/DDBJ databases">
        <title>Genomic Encyclopedia of Type Strains, Phase IV (KMG-IV): sequencing the most valuable type-strain genomes for metagenomic binning, comparative biology and taxonomic classification.</title>
        <authorList>
            <person name="Goeker M."/>
        </authorList>
    </citation>
    <scope>NUCLEOTIDE SEQUENCE [LARGE SCALE GENOMIC DNA]</scope>
    <source>
        <strain evidence="7 8">DSM 100333</strain>
    </source>
</reference>
<comment type="subcellular location">
    <subcellularLocation>
        <location evidence="1">Cell membrane</location>
        <topology evidence="1">Multi-pass membrane protein</topology>
    </subcellularLocation>
</comment>